<name>A0A507CUT5_9FUNG</name>
<dbReference type="SUPFAM" id="SSF56399">
    <property type="entry name" value="ADP-ribosylation"/>
    <property type="match status" value="1"/>
</dbReference>
<dbReference type="PANTHER" id="PTHR34129:SF1">
    <property type="entry name" value="DUF952 DOMAIN-CONTAINING PROTEIN"/>
    <property type="match status" value="1"/>
</dbReference>
<dbReference type="InterPro" id="IPR009297">
    <property type="entry name" value="DUF952"/>
</dbReference>
<sequence length="148" mass="16939">MNEPRNQPAYLYKILSKSDYLAFASLRSSPYAGTIHDGKDGFIHLSTSKQIPTTLKKFYSEESVEKYDKLTSRSIAQEPDIATESQVWIVQLSYKAVKKDVTWEGGEDEDSRFPHIYGTVSPINDVIDILHIRRKDDGCFELVTELEF</sequence>
<keyword evidence="2" id="KW-1185">Reference proteome</keyword>
<dbReference type="Proteomes" id="UP000317494">
    <property type="component" value="Unassembled WGS sequence"/>
</dbReference>
<evidence type="ECO:0000313" key="2">
    <source>
        <dbReference type="Proteomes" id="UP000317494"/>
    </source>
</evidence>
<reference evidence="1 2" key="1">
    <citation type="journal article" date="2019" name="Sci. Rep.">
        <title>Comparative genomics of chytrid fungi reveal insights into the obligate biotrophic and pathogenic lifestyle of Synchytrium endobioticum.</title>
        <authorList>
            <person name="van de Vossenberg B.T.L.H."/>
            <person name="Warris S."/>
            <person name="Nguyen H.D.T."/>
            <person name="van Gent-Pelzer M.P.E."/>
            <person name="Joly D.L."/>
            <person name="van de Geest H.C."/>
            <person name="Bonants P.J.M."/>
            <person name="Smith D.S."/>
            <person name="Levesque C.A."/>
            <person name="van der Lee T.A.J."/>
        </authorList>
    </citation>
    <scope>NUCLEOTIDE SEQUENCE [LARGE SCALE GENOMIC DNA]</scope>
    <source>
        <strain evidence="1 2">MB42</strain>
    </source>
</reference>
<protein>
    <recommendedName>
        <fullName evidence="3">DUF952 domain-containing protein</fullName>
    </recommendedName>
</protein>
<dbReference type="Gene3D" id="3.20.170.20">
    <property type="entry name" value="Protein of unknown function DUF952"/>
    <property type="match status" value="1"/>
</dbReference>
<dbReference type="EMBL" id="QEAN01000218">
    <property type="protein sequence ID" value="TPX42875.1"/>
    <property type="molecule type" value="Genomic_DNA"/>
</dbReference>
<dbReference type="AlphaFoldDB" id="A0A507CUT5"/>
<proteinExistence type="predicted"/>
<accession>A0A507CUT5</accession>
<dbReference type="PANTHER" id="PTHR34129">
    <property type="entry name" value="BLR1139 PROTEIN"/>
    <property type="match status" value="1"/>
</dbReference>
<dbReference type="Pfam" id="PF06108">
    <property type="entry name" value="DUF952"/>
    <property type="match status" value="2"/>
</dbReference>
<evidence type="ECO:0008006" key="3">
    <source>
        <dbReference type="Google" id="ProtNLM"/>
    </source>
</evidence>
<comment type="caution">
    <text evidence="1">The sequence shown here is derived from an EMBL/GenBank/DDBJ whole genome shotgun (WGS) entry which is preliminary data.</text>
</comment>
<organism evidence="1 2">
    <name type="scientific">Synchytrium endobioticum</name>
    <dbReference type="NCBI Taxonomy" id="286115"/>
    <lineage>
        <taxon>Eukaryota</taxon>
        <taxon>Fungi</taxon>
        <taxon>Fungi incertae sedis</taxon>
        <taxon>Chytridiomycota</taxon>
        <taxon>Chytridiomycota incertae sedis</taxon>
        <taxon>Chytridiomycetes</taxon>
        <taxon>Synchytriales</taxon>
        <taxon>Synchytriaceae</taxon>
        <taxon>Synchytrium</taxon>
    </lineage>
</organism>
<evidence type="ECO:0000313" key="1">
    <source>
        <dbReference type="EMBL" id="TPX42875.1"/>
    </source>
</evidence>
<dbReference type="VEuPathDB" id="FungiDB:SeMB42_g04957"/>
<gene>
    <name evidence="1" type="ORF">SeMB42_g04957</name>
</gene>